<protein>
    <submittedName>
        <fullName evidence="2">ORF9</fullName>
    </submittedName>
</protein>
<dbReference type="Gene3D" id="3.40.50.300">
    <property type="entry name" value="P-loop containing nucleotide triphosphate hydrolases"/>
    <property type="match status" value="1"/>
</dbReference>
<sequence>MAAYSDNFAAIAQGWNLPVVFNKNFHTLAALESAKNFKFTSQDILICGYLRSGITRLTTAIVNGYNPANTLHAHDKIRFMENKWFREPLLGEVVPGAKVMCTQLPLTFFDNIKDENGHYIPMVIYLYRNIFDTVLSTEVALKRQKWLGFHDTRLNRHSVANLVKYGNLPIAGGWGVHTKVYFEEGQGQLIKLNYDKLWVNETEDNMALTIYALMETMAKISYSPEIRKFMLEKIINCTRSSLVYSENYTKSTDNHKVWQEITRPSCRTAVTCLPWPELISTNTYMFLKRLSVIFPWHERDSEYLSAESYLWTEPLTTVPQRVYETITLPTPAIPAPAAVTRLFLQTTYNGPAPSAPPNTPQPSTSQDGEPPAKKNKE</sequence>
<evidence type="ECO:0000313" key="3">
    <source>
        <dbReference type="Proteomes" id="UP000318653"/>
    </source>
</evidence>
<organism evidence="2">
    <name type="scientific">White sturgeon adenovirus 1</name>
    <dbReference type="NCBI Taxonomy" id="2580388"/>
    <lineage>
        <taxon>Viruses</taxon>
        <taxon>Varidnaviria</taxon>
        <taxon>Bamfordvirae</taxon>
        <taxon>Preplasmiviricota</taxon>
        <taxon>Polisuviricotina</taxon>
        <taxon>Pharingeaviricetes</taxon>
        <taxon>Rowavirales</taxon>
        <taxon>Adenoviridae</taxon>
        <taxon>Ichtadenovirus</taxon>
        <taxon>Ichtadenovirus acipenseris</taxon>
        <taxon>Sturgeon ichtadenovirus A</taxon>
    </lineage>
</organism>
<dbReference type="RefSeq" id="YP_010790559.1">
    <property type="nucleotide sequence ID" value="NC_075448.1"/>
</dbReference>
<reference evidence="2" key="1">
    <citation type="journal article" date="2019" name="Infect. Genet. Evol.">
        <title>Unconventional gene arrangement and content revealed by full genome analysis of the white sturgeon adenovirus, the single member of the genus Ichtadenovirus.</title>
        <authorList>
            <person name="Doszpoly A."/>
            <person name="Harrach B."/>
            <person name="LaPatra S."/>
            <person name="Benko M."/>
        </authorList>
    </citation>
    <scope>NUCLEOTIDE SEQUENCE</scope>
    <source>
        <strain evidence="2">WSAdV1/1996</strain>
    </source>
</reference>
<evidence type="ECO:0000256" key="1">
    <source>
        <dbReference type="SAM" id="MobiDB-lite"/>
    </source>
</evidence>
<name>A0A4P8PIZ4_9ADEN</name>
<evidence type="ECO:0000313" key="2">
    <source>
        <dbReference type="EMBL" id="QCQ84187.1"/>
    </source>
</evidence>
<dbReference type="Proteomes" id="UP000318653">
    <property type="component" value="Segment"/>
</dbReference>
<dbReference type="EMBL" id="MK101347">
    <property type="protein sequence ID" value="QCQ84187.1"/>
    <property type="molecule type" value="Genomic_DNA"/>
</dbReference>
<keyword evidence="3" id="KW-1185">Reference proteome</keyword>
<proteinExistence type="predicted"/>
<dbReference type="KEGG" id="vg:80527964"/>
<dbReference type="GeneID" id="80527964"/>
<dbReference type="SUPFAM" id="SSF52540">
    <property type="entry name" value="P-loop containing nucleoside triphosphate hydrolases"/>
    <property type="match status" value="1"/>
</dbReference>
<dbReference type="InterPro" id="IPR027417">
    <property type="entry name" value="P-loop_NTPase"/>
</dbReference>
<accession>A0A4P8PIZ4</accession>
<feature type="region of interest" description="Disordered" evidence="1">
    <location>
        <begin position="347"/>
        <end position="377"/>
    </location>
</feature>